<comment type="caution">
    <text evidence="1">The sequence shown here is derived from an EMBL/GenBank/DDBJ whole genome shotgun (WGS) entry which is preliminary data.</text>
</comment>
<accession>A0A9W8C7G9</accession>
<dbReference type="EMBL" id="JAFHDT010000005">
    <property type="protein sequence ID" value="KAI7809770.1"/>
    <property type="molecule type" value="Genomic_DNA"/>
</dbReference>
<protein>
    <submittedName>
        <fullName evidence="1">Uncharacterized protein</fullName>
    </submittedName>
</protein>
<gene>
    <name evidence="1" type="ORF">IRJ41_016382</name>
</gene>
<keyword evidence="2" id="KW-1185">Reference proteome</keyword>
<evidence type="ECO:0000313" key="1">
    <source>
        <dbReference type="EMBL" id="KAI7809770.1"/>
    </source>
</evidence>
<sequence>TSPTDLTPPPAGACSSAECDKDSYITQLIRRLETLHMSTVVNTPQASLLASISNAQEQEPPICCSQTKSSKV</sequence>
<evidence type="ECO:0000313" key="2">
    <source>
        <dbReference type="Proteomes" id="UP001059041"/>
    </source>
</evidence>
<name>A0A9W8C7G9_TRIRA</name>
<dbReference type="AlphaFoldDB" id="A0A9W8C7G9"/>
<dbReference type="Proteomes" id="UP001059041">
    <property type="component" value="Linkage Group LG5"/>
</dbReference>
<organism evidence="1 2">
    <name type="scientific">Triplophysa rosa</name>
    <name type="common">Cave loach</name>
    <dbReference type="NCBI Taxonomy" id="992332"/>
    <lineage>
        <taxon>Eukaryota</taxon>
        <taxon>Metazoa</taxon>
        <taxon>Chordata</taxon>
        <taxon>Craniata</taxon>
        <taxon>Vertebrata</taxon>
        <taxon>Euteleostomi</taxon>
        <taxon>Actinopterygii</taxon>
        <taxon>Neopterygii</taxon>
        <taxon>Teleostei</taxon>
        <taxon>Ostariophysi</taxon>
        <taxon>Cypriniformes</taxon>
        <taxon>Nemacheilidae</taxon>
        <taxon>Triplophysa</taxon>
    </lineage>
</organism>
<proteinExistence type="predicted"/>
<reference evidence="1" key="1">
    <citation type="submission" date="2021-02" db="EMBL/GenBank/DDBJ databases">
        <title>Comparative genomics reveals that relaxation of natural selection precedes convergent phenotypic evolution of cavefish.</title>
        <authorList>
            <person name="Peng Z."/>
        </authorList>
    </citation>
    <scope>NUCLEOTIDE SEQUENCE</scope>
    <source>
        <tissue evidence="1">Muscle</tissue>
    </source>
</reference>
<feature type="non-terminal residue" evidence="1">
    <location>
        <position position="72"/>
    </location>
</feature>